<dbReference type="SUPFAM" id="SSF56214">
    <property type="entry name" value="4'-phosphopantetheinyl transferase"/>
    <property type="match status" value="1"/>
</dbReference>
<feature type="domain" description="4'-phosphopantetheinyl transferase" evidence="2">
    <location>
        <begin position="115"/>
        <end position="179"/>
    </location>
</feature>
<comment type="caution">
    <text evidence="3">The sequence shown here is derived from an EMBL/GenBank/DDBJ whole genome shotgun (WGS) entry which is preliminary data.</text>
</comment>
<keyword evidence="4" id="KW-1185">Reference proteome</keyword>
<protein>
    <submittedName>
        <fullName evidence="3">4'-phosphopantetheinyl transferase superfamily protein</fullName>
    </submittedName>
</protein>
<dbReference type="Proteomes" id="UP000433309">
    <property type="component" value="Unassembled WGS sequence"/>
</dbReference>
<proteinExistence type="predicted"/>
<dbReference type="EMBL" id="WKJK01000005">
    <property type="protein sequence ID" value="MRW90553.1"/>
    <property type="molecule type" value="Genomic_DNA"/>
</dbReference>
<accession>A0A6I2KXQ1</accession>
<dbReference type="GO" id="GO:0008897">
    <property type="term" value="F:holo-[acyl-carrier-protein] synthase activity"/>
    <property type="evidence" value="ECO:0007669"/>
    <property type="project" value="InterPro"/>
</dbReference>
<dbReference type="Pfam" id="PF01648">
    <property type="entry name" value="ACPS"/>
    <property type="match status" value="1"/>
</dbReference>
<dbReference type="AlphaFoldDB" id="A0A6I2KXQ1"/>
<name>A0A6I2KXQ1_9BURK</name>
<gene>
    <name evidence="3" type="ORF">GJ699_11195</name>
</gene>
<dbReference type="InterPro" id="IPR008278">
    <property type="entry name" value="4-PPantetheinyl_Trfase_dom"/>
</dbReference>
<dbReference type="InterPro" id="IPR037143">
    <property type="entry name" value="4-PPantetheinyl_Trfase_dom_sf"/>
</dbReference>
<evidence type="ECO:0000259" key="2">
    <source>
        <dbReference type="Pfam" id="PF01648"/>
    </source>
</evidence>
<dbReference type="GO" id="GO:0000287">
    <property type="term" value="F:magnesium ion binding"/>
    <property type="evidence" value="ECO:0007669"/>
    <property type="project" value="InterPro"/>
</dbReference>
<keyword evidence="1 3" id="KW-0808">Transferase</keyword>
<sequence>MNTLAVQRWPGPTPTPQDGLFALLLDPAALSPPAAFSLVGALEAGRQREAARHAVRQAAREALAAVLGVRPDDISIVSSPGEPPRVLLADRPSAIGCSFSHDGDHSLVAINLQGPIGADIMHVQDIPDWQAVARDYLGPVASAALQATPATERPTAFTRMWTQREAALKCMGQQLSEWRADIPGQTIALALPVPGLAGHLHTGDKNA</sequence>
<evidence type="ECO:0000313" key="4">
    <source>
        <dbReference type="Proteomes" id="UP000433309"/>
    </source>
</evidence>
<organism evidence="3 4">
    <name type="scientific">Duganella guangzhouensis</name>
    <dbReference type="NCBI Taxonomy" id="2666084"/>
    <lineage>
        <taxon>Bacteria</taxon>
        <taxon>Pseudomonadati</taxon>
        <taxon>Pseudomonadota</taxon>
        <taxon>Betaproteobacteria</taxon>
        <taxon>Burkholderiales</taxon>
        <taxon>Oxalobacteraceae</taxon>
        <taxon>Telluria group</taxon>
        <taxon>Duganella</taxon>
    </lineage>
</organism>
<evidence type="ECO:0000313" key="3">
    <source>
        <dbReference type="EMBL" id="MRW90553.1"/>
    </source>
</evidence>
<dbReference type="Gene3D" id="3.90.470.20">
    <property type="entry name" value="4'-phosphopantetheinyl transferase domain"/>
    <property type="match status" value="2"/>
</dbReference>
<evidence type="ECO:0000256" key="1">
    <source>
        <dbReference type="ARBA" id="ARBA00022679"/>
    </source>
</evidence>
<reference evidence="3 4" key="1">
    <citation type="submission" date="2019-11" db="EMBL/GenBank/DDBJ databases">
        <title>Novel species isolated from a subtropical stream in China.</title>
        <authorList>
            <person name="Lu H."/>
        </authorList>
    </citation>
    <scope>NUCLEOTIDE SEQUENCE [LARGE SCALE GENOMIC DNA]</scope>
    <source>
        <strain evidence="3 4">FT80W</strain>
    </source>
</reference>